<reference evidence="2 3" key="1">
    <citation type="submission" date="2024-01" db="EMBL/GenBank/DDBJ databases">
        <title>A telomere-to-telomere, gap-free genome of sweet tea (Lithocarpus litseifolius).</title>
        <authorList>
            <person name="Zhou J."/>
        </authorList>
    </citation>
    <scope>NUCLEOTIDE SEQUENCE [LARGE SCALE GENOMIC DNA]</scope>
    <source>
        <strain evidence="2">Zhou-2022a</strain>
        <tissue evidence="2">Leaf</tissue>
    </source>
</reference>
<dbReference type="PANTHER" id="PTHR31385:SF1">
    <property type="entry name" value="PUTATIVE (DUF220)-RELATED"/>
    <property type="match status" value="1"/>
</dbReference>
<organism evidence="2 3">
    <name type="scientific">Lithocarpus litseifolius</name>
    <dbReference type="NCBI Taxonomy" id="425828"/>
    <lineage>
        <taxon>Eukaryota</taxon>
        <taxon>Viridiplantae</taxon>
        <taxon>Streptophyta</taxon>
        <taxon>Embryophyta</taxon>
        <taxon>Tracheophyta</taxon>
        <taxon>Spermatophyta</taxon>
        <taxon>Magnoliopsida</taxon>
        <taxon>eudicotyledons</taxon>
        <taxon>Gunneridae</taxon>
        <taxon>Pentapetalae</taxon>
        <taxon>rosids</taxon>
        <taxon>fabids</taxon>
        <taxon>Fagales</taxon>
        <taxon>Fagaceae</taxon>
        <taxon>Lithocarpus</taxon>
    </lineage>
</organism>
<evidence type="ECO:0000259" key="1">
    <source>
        <dbReference type="Pfam" id="PF02713"/>
    </source>
</evidence>
<gene>
    <name evidence="2" type="ORF">SO802_011795</name>
</gene>
<feature type="domain" description="DUF220" evidence="1">
    <location>
        <begin position="262"/>
        <end position="332"/>
    </location>
</feature>
<protein>
    <recommendedName>
        <fullName evidence="1">DUF220 domain-containing protein</fullName>
    </recommendedName>
</protein>
<keyword evidence="3" id="KW-1185">Reference proteome</keyword>
<dbReference type="Proteomes" id="UP001459277">
    <property type="component" value="Unassembled WGS sequence"/>
</dbReference>
<evidence type="ECO:0000313" key="3">
    <source>
        <dbReference type="Proteomes" id="UP001459277"/>
    </source>
</evidence>
<dbReference type="Pfam" id="PF02713">
    <property type="entry name" value="DUF220"/>
    <property type="match status" value="1"/>
</dbReference>
<sequence>MELLNSTSSLSHLIHVEDEPLEVDEIRATQALSRQLLLYWYSLFVKCVHHVANSFLSFRIISNCKSGISFKRLYSGLDLGYSSNKIPFGLMGETEMSKTNIDIHMNKENGKRRAFDSAFSTFFVQLPHKLQNCLKSRLQRLAKDIEGVNSVNPVLRKEKGSSTAWEVDLEKQMQAWTENPSWVDQSPEIKVSVPKGSLCNLNVKVNVGLPPDAVYNIVIDPDNKRVFKNIKEVISREVLVDEGSRQVVELEQAAIWRFLWWSGTISVHVLVDQNREDHSMKFMQLKTGFMKKFEGCWKVDPVFIDEKICSPFKPKTWEQYCACTKGKGRVGSIVSLDQLIQPAIVPPPPISWYLRGITTKTSEMLINDMLAETARIRESLNPEKSRKALEISVGISDEGLVDNIWDIKERWTLRRRSAKQCHRRLLTSK</sequence>
<evidence type="ECO:0000313" key="2">
    <source>
        <dbReference type="EMBL" id="KAL0004234.1"/>
    </source>
</evidence>
<comment type="caution">
    <text evidence="2">The sequence shown here is derived from an EMBL/GenBank/DDBJ whole genome shotgun (WGS) entry which is preliminary data.</text>
</comment>
<dbReference type="AlphaFoldDB" id="A0AAW2D2D3"/>
<dbReference type="EMBL" id="JAZDWU010000004">
    <property type="protein sequence ID" value="KAL0004234.1"/>
    <property type="molecule type" value="Genomic_DNA"/>
</dbReference>
<dbReference type="SUPFAM" id="SSF55961">
    <property type="entry name" value="Bet v1-like"/>
    <property type="match status" value="1"/>
</dbReference>
<dbReference type="PANTHER" id="PTHR31385">
    <property type="entry name" value="PUTATIVE (DUF220)-RELATED"/>
    <property type="match status" value="1"/>
</dbReference>
<accession>A0AAW2D2D3</accession>
<name>A0AAW2D2D3_9ROSI</name>
<proteinExistence type="predicted"/>
<dbReference type="InterPro" id="IPR003863">
    <property type="entry name" value="DUF220"/>
</dbReference>